<evidence type="ECO:0000256" key="1">
    <source>
        <dbReference type="SAM" id="MobiDB-lite"/>
    </source>
</evidence>
<name>A0A5B7JSS4_PORTR</name>
<organism evidence="2 3">
    <name type="scientific">Portunus trituberculatus</name>
    <name type="common">Swimming crab</name>
    <name type="synonym">Neptunus trituberculatus</name>
    <dbReference type="NCBI Taxonomy" id="210409"/>
    <lineage>
        <taxon>Eukaryota</taxon>
        <taxon>Metazoa</taxon>
        <taxon>Ecdysozoa</taxon>
        <taxon>Arthropoda</taxon>
        <taxon>Crustacea</taxon>
        <taxon>Multicrustacea</taxon>
        <taxon>Malacostraca</taxon>
        <taxon>Eumalacostraca</taxon>
        <taxon>Eucarida</taxon>
        <taxon>Decapoda</taxon>
        <taxon>Pleocyemata</taxon>
        <taxon>Brachyura</taxon>
        <taxon>Eubrachyura</taxon>
        <taxon>Portunoidea</taxon>
        <taxon>Portunidae</taxon>
        <taxon>Portuninae</taxon>
        <taxon>Portunus</taxon>
    </lineage>
</organism>
<evidence type="ECO:0000313" key="2">
    <source>
        <dbReference type="EMBL" id="MPC96138.1"/>
    </source>
</evidence>
<dbReference type="Proteomes" id="UP000324222">
    <property type="component" value="Unassembled WGS sequence"/>
</dbReference>
<dbReference type="EMBL" id="VSRR010104780">
    <property type="protein sequence ID" value="MPC96138.1"/>
    <property type="molecule type" value="Genomic_DNA"/>
</dbReference>
<comment type="caution">
    <text evidence="2">The sequence shown here is derived from an EMBL/GenBank/DDBJ whole genome shotgun (WGS) entry which is preliminary data.</text>
</comment>
<reference evidence="2 3" key="1">
    <citation type="submission" date="2019-05" db="EMBL/GenBank/DDBJ databases">
        <title>Another draft genome of Portunus trituberculatus and its Hox gene families provides insights of decapod evolution.</title>
        <authorList>
            <person name="Jeong J.-H."/>
            <person name="Song I."/>
            <person name="Kim S."/>
            <person name="Choi T."/>
            <person name="Kim D."/>
            <person name="Ryu S."/>
            <person name="Kim W."/>
        </authorList>
    </citation>
    <scope>NUCLEOTIDE SEQUENCE [LARGE SCALE GENOMIC DNA]</scope>
    <source>
        <tissue evidence="2">Muscle</tissue>
    </source>
</reference>
<proteinExistence type="predicted"/>
<sequence>MIFTYARSRPSGVRSGRKAPMHRGIEVYNIGGECRPSCLLEERGGPPLTGPPERQRVECCCRWLDSQGYDFNFTWMSFKRPRLSFQSSAGSSRVDKNNESVKANVGPATGAPERRYGRD</sequence>
<gene>
    <name evidence="2" type="ORF">E2C01_091381</name>
</gene>
<accession>A0A5B7JSS4</accession>
<evidence type="ECO:0000313" key="3">
    <source>
        <dbReference type="Proteomes" id="UP000324222"/>
    </source>
</evidence>
<protein>
    <submittedName>
        <fullName evidence="2">Uncharacterized protein</fullName>
    </submittedName>
</protein>
<keyword evidence="3" id="KW-1185">Reference proteome</keyword>
<dbReference type="AlphaFoldDB" id="A0A5B7JSS4"/>
<feature type="region of interest" description="Disordered" evidence="1">
    <location>
        <begin position="86"/>
        <end position="119"/>
    </location>
</feature>